<evidence type="ECO:0000256" key="2">
    <source>
        <dbReference type="ARBA" id="ARBA00022448"/>
    </source>
</evidence>
<proteinExistence type="predicted"/>
<evidence type="ECO:0000256" key="8">
    <source>
        <dbReference type="SAM" id="SignalP"/>
    </source>
</evidence>
<dbReference type="GO" id="GO:0015344">
    <property type="term" value="F:siderophore uptake transmembrane transporter activity"/>
    <property type="evidence" value="ECO:0007669"/>
    <property type="project" value="TreeGrafter"/>
</dbReference>
<name>A0A1G9L587_9SPHI</name>
<organism evidence="10 11">
    <name type="scientific">Pedobacter steynii</name>
    <dbReference type="NCBI Taxonomy" id="430522"/>
    <lineage>
        <taxon>Bacteria</taxon>
        <taxon>Pseudomonadati</taxon>
        <taxon>Bacteroidota</taxon>
        <taxon>Sphingobacteriia</taxon>
        <taxon>Sphingobacteriales</taxon>
        <taxon>Sphingobacteriaceae</taxon>
        <taxon>Pedobacter</taxon>
    </lineage>
</organism>
<dbReference type="InterPro" id="IPR041700">
    <property type="entry name" value="OMP_b-brl_3"/>
</dbReference>
<keyword evidence="7" id="KW-0998">Cell outer membrane</keyword>
<dbReference type="Pfam" id="PF14905">
    <property type="entry name" value="OMP_b-brl_3"/>
    <property type="match status" value="1"/>
</dbReference>
<dbReference type="EMBL" id="FNGY01000001">
    <property type="protein sequence ID" value="SDL56877.1"/>
    <property type="molecule type" value="Genomic_DNA"/>
</dbReference>
<keyword evidence="2" id="KW-0813">Transport</keyword>
<evidence type="ECO:0000256" key="3">
    <source>
        <dbReference type="ARBA" id="ARBA00022452"/>
    </source>
</evidence>
<evidence type="ECO:0000313" key="11">
    <source>
        <dbReference type="Proteomes" id="UP000183200"/>
    </source>
</evidence>
<evidence type="ECO:0000256" key="7">
    <source>
        <dbReference type="ARBA" id="ARBA00023237"/>
    </source>
</evidence>
<dbReference type="AlphaFoldDB" id="A0A1G9L587"/>
<evidence type="ECO:0000256" key="1">
    <source>
        <dbReference type="ARBA" id="ARBA00004571"/>
    </source>
</evidence>
<evidence type="ECO:0000256" key="6">
    <source>
        <dbReference type="ARBA" id="ARBA00023136"/>
    </source>
</evidence>
<dbReference type="GO" id="GO:0009279">
    <property type="term" value="C:cell outer membrane"/>
    <property type="evidence" value="ECO:0007669"/>
    <property type="project" value="UniProtKB-SubCell"/>
</dbReference>
<keyword evidence="5 8" id="KW-0732">Signal</keyword>
<accession>A0A1G9L587</accession>
<dbReference type="Gene3D" id="2.40.170.20">
    <property type="entry name" value="TonB-dependent receptor, beta-barrel domain"/>
    <property type="match status" value="1"/>
</dbReference>
<dbReference type="Gene3D" id="2.170.130.10">
    <property type="entry name" value="TonB-dependent receptor, plug domain"/>
    <property type="match status" value="1"/>
</dbReference>
<dbReference type="InterPro" id="IPR039426">
    <property type="entry name" value="TonB-dep_rcpt-like"/>
</dbReference>
<dbReference type="SUPFAM" id="SSF56935">
    <property type="entry name" value="Porins"/>
    <property type="match status" value="1"/>
</dbReference>
<evidence type="ECO:0000256" key="5">
    <source>
        <dbReference type="ARBA" id="ARBA00022729"/>
    </source>
</evidence>
<reference evidence="11" key="1">
    <citation type="submission" date="2016-10" db="EMBL/GenBank/DDBJ databases">
        <authorList>
            <person name="Varghese N."/>
            <person name="Submissions S."/>
        </authorList>
    </citation>
    <scope>NUCLEOTIDE SEQUENCE [LARGE SCALE GENOMIC DNA]</scope>
    <source>
        <strain evidence="11">DSM 19110</strain>
    </source>
</reference>
<dbReference type="OrthoDB" id="721920at2"/>
<dbReference type="InterPro" id="IPR008969">
    <property type="entry name" value="CarboxyPept-like_regulatory"/>
</dbReference>
<comment type="subcellular location">
    <subcellularLocation>
        <location evidence="1">Cell outer membrane</location>
        <topology evidence="1">Multi-pass membrane protein</topology>
    </subcellularLocation>
</comment>
<evidence type="ECO:0000256" key="4">
    <source>
        <dbReference type="ARBA" id="ARBA00022692"/>
    </source>
</evidence>
<dbReference type="PANTHER" id="PTHR30069">
    <property type="entry name" value="TONB-DEPENDENT OUTER MEMBRANE RECEPTOR"/>
    <property type="match status" value="1"/>
</dbReference>
<keyword evidence="6" id="KW-0472">Membrane</keyword>
<feature type="domain" description="Outer membrane protein beta-barrel" evidence="9">
    <location>
        <begin position="366"/>
        <end position="737"/>
    </location>
</feature>
<dbReference type="InterPro" id="IPR036942">
    <property type="entry name" value="Beta-barrel_TonB_sf"/>
</dbReference>
<dbReference type="GO" id="GO:0044718">
    <property type="term" value="P:siderophore transmembrane transport"/>
    <property type="evidence" value="ECO:0007669"/>
    <property type="project" value="TreeGrafter"/>
</dbReference>
<keyword evidence="4" id="KW-0812">Transmembrane</keyword>
<dbReference type="SUPFAM" id="SSF49464">
    <property type="entry name" value="Carboxypeptidase regulatory domain-like"/>
    <property type="match status" value="1"/>
</dbReference>
<dbReference type="RefSeq" id="WP_083361667.1">
    <property type="nucleotide sequence ID" value="NZ_FNGY01000001.1"/>
</dbReference>
<feature type="signal peptide" evidence="8">
    <location>
        <begin position="1"/>
        <end position="23"/>
    </location>
</feature>
<keyword evidence="10" id="KW-0675">Receptor</keyword>
<evidence type="ECO:0000313" key="10">
    <source>
        <dbReference type="EMBL" id="SDL56877.1"/>
    </source>
</evidence>
<sequence length="760" mass="86748">MRILYLLFLLVVPPILNTSHAFAQSVAKLSGKITIENLTIPNVIVQLKIGSDKYHTLTNNNGGFIFENSRLSDVDTAFVTVRYLGYKTITREILRSEFAVPIDIKLTETDQAQLKEVVITGSNRQNNAYKSTYKIDHRNFIKNAKANSVLETLPNLSVQNDEIFVEGNSKALILINGVQASPIELRTIDAEDVDRVEIISNPTTAMSTEHIGSLINVILKKKKGSFVKGVIDGSIGIRNNYYSTFPSLSYKSGAFLVKSYFSKIYNEQLIETELERAQSNVFYNEISERRPKGGQYSFNTRINYDLSKKTALNMVYDMGGYSFNSLTSGSYITQASNEFMTFFNRAKEKQNRITLGPILTYNVNSNNTLTFKGKFFKYDNIDNYNFINELNNLGKNEIKSSTREVSGEFNLDNKEVKLGDLKVDFYSGLKYINRNFDFNTGNIKQSIYSLFSEMNTDFSSKISFNLGLDIENTDNKGVNIDQNYYNLLPTVNLVYHFANKQDLKFGYSRRMIRPGAYNLNDDLVYINPGLARKGNNQLKAQIRDYYSITFNKASKISNLSLKLYNEQIKNGIIETYTQQGDILVNSMENVSRSDSYGLNVGFRTKLFRIIMANFNSGVDYNTFETDASNVLVNSNSGFTFRNSFNLRTNMLKNKLTVIFSGYNTTPAYTLINKTISYPSLNLEIERNFFKDKLNARIGYRDMFALNTVRKISSNYDNFRQLINNHNKTTNIVFSLAYNFGKVFNDRMNSREIENSDIIIK</sequence>
<protein>
    <submittedName>
        <fullName evidence="10">Outer membrane receptor proteins, mostly Fe transport</fullName>
    </submittedName>
</protein>
<dbReference type="Proteomes" id="UP000183200">
    <property type="component" value="Unassembled WGS sequence"/>
</dbReference>
<evidence type="ECO:0000259" key="9">
    <source>
        <dbReference type="Pfam" id="PF14905"/>
    </source>
</evidence>
<keyword evidence="11" id="KW-1185">Reference proteome</keyword>
<dbReference type="InterPro" id="IPR037066">
    <property type="entry name" value="Plug_dom_sf"/>
</dbReference>
<gene>
    <name evidence="10" type="ORF">SAMN05421820_101768</name>
</gene>
<dbReference type="PANTHER" id="PTHR30069:SF29">
    <property type="entry name" value="HEMOGLOBIN AND HEMOGLOBIN-HAPTOGLOBIN-BINDING PROTEIN 1-RELATED"/>
    <property type="match status" value="1"/>
</dbReference>
<feature type="chain" id="PRO_5010336121" evidence="8">
    <location>
        <begin position="24"/>
        <end position="760"/>
    </location>
</feature>
<keyword evidence="3" id="KW-1134">Transmembrane beta strand</keyword>